<evidence type="ECO:0000313" key="6">
    <source>
        <dbReference type="Proteomes" id="UP000037136"/>
    </source>
</evidence>
<comment type="caution">
    <text evidence="5">The sequence shown here is derived from an EMBL/GenBank/DDBJ whole genome shotgun (WGS) entry which is preliminary data.</text>
</comment>
<reference evidence="5 6" key="2">
    <citation type="journal article" date="2017" name="Sci. Rep.">
        <title>Ant-infecting Ophiocordyceps genomes reveal a high diversity of potential behavioral manipulation genes and a possible major role for enterotoxins.</title>
        <authorList>
            <person name="de Bekker C."/>
            <person name="Ohm R.A."/>
            <person name="Evans H.C."/>
            <person name="Brachmann A."/>
            <person name="Hughes D.P."/>
        </authorList>
    </citation>
    <scope>NUCLEOTIDE SEQUENCE [LARGE SCALE GENOMIC DNA]</scope>
    <source>
        <strain evidence="5 6">SC16a</strain>
    </source>
</reference>
<dbReference type="OrthoDB" id="2116030at2759"/>
<dbReference type="Proteomes" id="UP000037136">
    <property type="component" value="Unassembled WGS sequence"/>
</dbReference>
<evidence type="ECO:0008006" key="7">
    <source>
        <dbReference type="Google" id="ProtNLM"/>
    </source>
</evidence>
<evidence type="ECO:0000256" key="1">
    <source>
        <dbReference type="ARBA" id="ARBA00004173"/>
    </source>
</evidence>
<sequence length="140" mass="15001">MFATRVLRQAAVHADRTPMIKFLGPRSIPSSVDHTPKPHPASPTGTLPESFSGYGNSSSVSRHNSFSSYRDHAQQHGPLQKSIRGFEAGIGGSSGSQLGSIEPAKGVHFDLSELPSRFRRVPFDMAEIEAIESGGAALCR</sequence>
<evidence type="ECO:0000313" key="5">
    <source>
        <dbReference type="EMBL" id="PFH62420.1"/>
    </source>
</evidence>
<name>A0A2A9PNH3_OPHUN</name>
<evidence type="ECO:0000256" key="3">
    <source>
        <dbReference type="ARBA" id="ARBA00043970"/>
    </source>
</evidence>
<dbReference type="PANTHER" id="PTHR31601">
    <property type="entry name" value="28S RIBOSOMAL PROTEIN S36, MITOCHONDRIAL"/>
    <property type="match status" value="1"/>
</dbReference>
<feature type="compositionally biased region" description="Low complexity" evidence="4">
    <location>
        <begin position="50"/>
        <end position="68"/>
    </location>
</feature>
<keyword evidence="2" id="KW-0496">Mitochondrion</keyword>
<comment type="similarity">
    <text evidence="3">Belongs to the alpha-ketoglutarate dehydrogenase component 4 family.</text>
</comment>
<dbReference type="InterPro" id="IPR020373">
    <property type="entry name" value="Kgd4/YMR-31"/>
</dbReference>
<dbReference type="Pfam" id="PF10937">
    <property type="entry name" value="Kgd4-YMR31"/>
    <property type="match status" value="1"/>
</dbReference>
<dbReference type="EMBL" id="LAZP02000029">
    <property type="protein sequence ID" value="PFH62420.1"/>
    <property type="molecule type" value="Genomic_DNA"/>
</dbReference>
<dbReference type="GO" id="GO:0004591">
    <property type="term" value="F:oxoglutarate dehydrogenase (succinyl-transferring) activity"/>
    <property type="evidence" value="ECO:0007669"/>
    <property type="project" value="TreeGrafter"/>
</dbReference>
<dbReference type="GO" id="GO:0006103">
    <property type="term" value="P:2-oxoglutarate metabolic process"/>
    <property type="evidence" value="ECO:0007669"/>
    <property type="project" value="InterPro"/>
</dbReference>
<keyword evidence="6" id="KW-1185">Reference proteome</keyword>
<dbReference type="STRING" id="268505.A0A2A9PNH3"/>
<comment type="subcellular location">
    <subcellularLocation>
        <location evidence="1">Mitochondrion</location>
    </subcellularLocation>
</comment>
<gene>
    <name evidence="5" type="ORF">XA68_13646</name>
</gene>
<dbReference type="PANTHER" id="PTHR31601:SF2">
    <property type="entry name" value="ALPHA-KETOGLUTARATE DEHYDROGENASE COMPONENT 4"/>
    <property type="match status" value="1"/>
</dbReference>
<dbReference type="GO" id="GO:0005739">
    <property type="term" value="C:mitochondrion"/>
    <property type="evidence" value="ECO:0007669"/>
    <property type="project" value="UniProtKB-SubCell"/>
</dbReference>
<organism evidence="5 6">
    <name type="scientific">Ophiocordyceps unilateralis</name>
    <name type="common">Zombie-ant fungus</name>
    <name type="synonym">Torrubia unilateralis</name>
    <dbReference type="NCBI Taxonomy" id="268505"/>
    <lineage>
        <taxon>Eukaryota</taxon>
        <taxon>Fungi</taxon>
        <taxon>Dikarya</taxon>
        <taxon>Ascomycota</taxon>
        <taxon>Pezizomycotina</taxon>
        <taxon>Sordariomycetes</taxon>
        <taxon>Hypocreomycetidae</taxon>
        <taxon>Hypocreales</taxon>
        <taxon>Ophiocordycipitaceae</taxon>
        <taxon>Ophiocordyceps</taxon>
    </lineage>
</organism>
<evidence type="ECO:0000256" key="2">
    <source>
        <dbReference type="ARBA" id="ARBA00023128"/>
    </source>
</evidence>
<feature type="region of interest" description="Disordered" evidence="4">
    <location>
        <begin position="23"/>
        <end position="78"/>
    </location>
</feature>
<evidence type="ECO:0000256" key="4">
    <source>
        <dbReference type="SAM" id="MobiDB-lite"/>
    </source>
</evidence>
<reference evidence="5 6" key="1">
    <citation type="journal article" date="2015" name="BMC Genomics">
        <title>Gene expression during zombie ant biting behavior reflects the complexity underlying fungal parasitic behavioral manipulation.</title>
        <authorList>
            <person name="de Bekker C."/>
            <person name="Ohm R.A."/>
            <person name="Loreto R.G."/>
            <person name="Sebastian A."/>
            <person name="Albert I."/>
            <person name="Merrow M."/>
            <person name="Brachmann A."/>
            <person name="Hughes D.P."/>
        </authorList>
    </citation>
    <scope>NUCLEOTIDE SEQUENCE [LARGE SCALE GENOMIC DNA]</scope>
    <source>
        <strain evidence="5 6">SC16a</strain>
    </source>
</reference>
<protein>
    <recommendedName>
        <fullName evidence="7">Ribosomal protein YMR-31</fullName>
    </recommendedName>
</protein>
<dbReference type="AlphaFoldDB" id="A0A2A9PNH3"/>
<accession>A0A2A9PNH3</accession>
<proteinExistence type="inferred from homology"/>